<sequence length="122" mass="14399">MPVTSISDKNLEKLYDQLNLRQSYIRQIRLAAINMIDVMVSGNPEKQIEKQKYFRIGIRIIFSIKYEFNRNAIIPSDDTIAESTFEPSRQNHIDTVVYFINKEHFVYKILQSNRMNKEVGLI</sequence>
<name>A0A077ZTB4_STYLE</name>
<dbReference type="AlphaFoldDB" id="A0A077ZTB4"/>
<accession>A0A077ZTB4</accession>
<gene>
    <name evidence="1" type="primary">Contig6657.g7123</name>
    <name evidence="1" type="ORF">STYLEM_2092</name>
</gene>
<proteinExistence type="predicted"/>
<dbReference type="InParanoid" id="A0A077ZTB4"/>
<evidence type="ECO:0000313" key="2">
    <source>
        <dbReference type="Proteomes" id="UP000039865"/>
    </source>
</evidence>
<protein>
    <submittedName>
        <fullName evidence="1">Uncharacterized protein</fullName>
    </submittedName>
</protein>
<dbReference type="Proteomes" id="UP000039865">
    <property type="component" value="Unassembled WGS sequence"/>
</dbReference>
<evidence type="ECO:0000313" key="1">
    <source>
        <dbReference type="EMBL" id="CDW73122.1"/>
    </source>
</evidence>
<dbReference type="EMBL" id="CCKQ01002026">
    <property type="protein sequence ID" value="CDW73122.1"/>
    <property type="molecule type" value="Genomic_DNA"/>
</dbReference>
<keyword evidence="2" id="KW-1185">Reference proteome</keyword>
<reference evidence="1 2" key="1">
    <citation type="submission" date="2014-06" db="EMBL/GenBank/DDBJ databases">
        <authorList>
            <person name="Swart Estienne"/>
        </authorList>
    </citation>
    <scope>NUCLEOTIDE SEQUENCE [LARGE SCALE GENOMIC DNA]</scope>
    <source>
        <strain evidence="1 2">130c</strain>
    </source>
</reference>
<organism evidence="1 2">
    <name type="scientific">Stylonychia lemnae</name>
    <name type="common">Ciliate</name>
    <dbReference type="NCBI Taxonomy" id="5949"/>
    <lineage>
        <taxon>Eukaryota</taxon>
        <taxon>Sar</taxon>
        <taxon>Alveolata</taxon>
        <taxon>Ciliophora</taxon>
        <taxon>Intramacronucleata</taxon>
        <taxon>Spirotrichea</taxon>
        <taxon>Stichotrichia</taxon>
        <taxon>Sporadotrichida</taxon>
        <taxon>Oxytrichidae</taxon>
        <taxon>Stylonychinae</taxon>
        <taxon>Stylonychia</taxon>
    </lineage>
</organism>